<evidence type="ECO:0000256" key="13">
    <source>
        <dbReference type="ARBA" id="ARBA00042775"/>
    </source>
</evidence>
<organism evidence="16 17">
    <name type="scientific">Hankyongella ginsenosidimutans</name>
    <dbReference type="NCBI Taxonomy" id="1763828"/>
    <lineage>
        <taxon>Bacteria</taxon>
        <taxon>Pseudomonadati</taxon>
        <taxon>Pseudomonadota</taxon>
        <taxon>Alphaproteobacteria</taxon>
        <taxon>Sphingomonadales</taxon>
        <taxon>Sphingomonadaceae</taxon>
        <taxon>Hankyongella</taxon>
    </lineage>
</organism>
<dbReference type="Pfam" id="PF13145">
    <property type="entry name" value="Rotamase_2"/>
    <property type="match status" value="1"/>
</dbReference>
<evidence type="ECO:0000256" key="12">
    <source>
        <dbReference type="ARBA" id="ARBA00040743"/>
    </source>
</evidence>
<protein>
    <recommendedName>
        <fullName evidence="2">Parvulin-like PPIase</fullName>
    </recommendedName>
    <alternativeName>
        <fullName evidence="9">Peptidyl-prolyl cis-trans isomerase plp</fullName>
    </alternativeName>
    <alternativeName>
        <fullName evidence="12">Periplasmic chaperone PpiD</fullName>
    </alternativeName>
    <alternativeName>
        <fullName evidence="13">Periplasmic folding chaperone</fullName>
    </alternativeName>
    <alternativeName>
        <fullName evidence="10">Rotamase plp</fullName>
    </alternativeName>
</protein>
<keyword evidence="6" id="KW-1133">Transmembrane helix</keyword>
<comment type="subcellular location">
    <subcellularLocation>
        <location evidence="1">Cell inner membrane</location>
        <topology evidence="1">Single-pass type II membrane protein</topology>
        <orientation evidence="1">Periplasmic side</orientation>
    </subcellularLocation>
</comment>
<evidence type="ECO:0000256" key="10">
    <source>
        <dbReference type="ARBA" id="ARBA00031484"/>
    </source>
</evidence>
<dbReference type="InterPro" id="IPR052029">
    <property type="entry name" value="PpiD_chaperone"/>
</dbReference>
<keyword evidence="7" id="KW-0472">Membrane</keyword>
<dbReference type="KEGG" id="hgn:E6W36_13565"/>
<feature type="domain" description="PpiC" evidence="15">
    <location>
        <begin position="166"/>
        <end position="257"/>
    </location>
</feature>
<proteinExistence type="inferred from homology"/>
<evidence type="ECO:0000256" key="1">
    <source>
        <dbReference type="ARBA" id="ARBA00004382"/>
    </source>
</evidence>
<reference evidence="17" key="1">
    <citation type="submission" date="2019-04" db="EMBL/GenBank/DDBJ databases">
        <title>Complete genome sequence of Sphingomonas sp. W1-2-3.</title>
        <authorList>
            <person name="Im W.T."/>
        </authorList>
    </citation>
    <scope>NUCLEOTIDE SEQUENCE [LARGE SCALE GENOMIC DNA]</scope>
    <source>
        <strain evidence="17">W1-2-3</strain>
    </source>
</reference>
<evidence type="ECO:0000256" key="4">
    <source>
        <dbReference type="ARBA" id="ARBA00022519"/>
    </source>
</evidence>
<comment type="similarity">
    <text evidence="11">Belongs to the PpiD chaperone family.</text>
</comment>
<evidence type="ECO:0000256" key="11">
    <source>
        <dbReference type="ARBA" id="ARBA00038408"/>
    </source>
</evidence>
<keyword evidence="4" id="KW-0997">Cell inner membrane</keyword>
<dbReference type="GO" id="GO:0005886">
    <property type="term" value="C:plasma membrane"/>
    <property type="evidence" value="ECO:0007669"/>
    <property type="project" value="UniProtKB-SubCell"/>
</dbReference>
<gene>
    <name evidence="16" type="ORF">E6W36_13565</name>
</gene>
<accession>A0A4D7C942</accession>
<dbReference type="SUPFAM" id="SSF54534">
    <property type="entry name" value="FKBP-like"/>
    <property type="match status" value="1"/>
</dbReference>
<evidence type="ECO:0000256" key="9">
    <source>
        <dbReference type="ARBA" id="ARBA00030642"/>
    </source>
</evidence>
<evidence type="ECO:0000256" key="7">
    <source>
        <dbReference type="ARBA" id="ARBA00023136"/>
    </source>
</evidence>
<keyword evidence="14" id="KW-0413">Isomerase</keyword>
<dbReference type="EMBL" id="CP039704">
    <property type="protein sequence ID" value="QCI80158.1"/>
    <property type="molecule type" value="Genomic_DNA"/>
</dbReference>
<evidence type="ECO:0000256" key="6">
    <source>
        <dbReference type="ARBA" id="ARBA00022989"/>
    </source>
</evidence>
<dbReference type="Gene3D" id="3.10.50.40">
    <property type="match status" value="1"/>
</dbReference>
<evidence type="ECO:0000256" key="8">
    <source>
        <dbReference type="ARBA" id="ARBA00023186"/>
    </source>
</evidence>
<keyword evidence="5" id="KW-0812">Transmembrane</keyword>
<dbReference type="Pfam" id="PF13624">
    <property type="entry name" value="SurA_N_3"/>
    <property type="match status" value="1"/>
</dbReference>
<evidence type="ECO:0000259" key="15">
    <source>
        <dbReference type="PROSITE" id="PS50198"/>
    </source>
</evidence>
<keyword evidence="3" id="KW-1003">Cell membrane</keyword>
<keyword evidence="17" id="KW-1185">Reference proteome</keyword>
<dbReference type="GO" id="GO:0003755">
    <property type="term" value="F:peptidyl-prolyl cis-trans isomerase activity"/>
    <property type="evidence" value="ECO:0007669"/>
    <property type="project" value="UniProtKB-KW"/>
</dbReference>
<evidence type="ECO:0000256" key="2">
    <source>
        <dbReference type="ARBA" id="ARBA00018370"/>
    </source>
</evidence>
<dbReference type="PANTHER" id="PTHR47529:SF1">
    <property type="entry name" value="PERIPLASMIC CHAPERONE PPID"/>
    <property type="match status" value="1"/>
</dbReference>
<keyword evidence="8" id="KW-0143">Chaperone</keyword>
<dbReference type="InterPro" id="IPR000297">
    <property type="entry name" value="PPIase_PpiC"/>
</dbReference>
<dbReference type="RefSeq" id="WP_222873023.1">
    <property type="nucleotide sequence ID" value="NZ_CP039704.1"/>
</dbReference>
<dbReference type="PANTHER" id="PTHR47529">
    <property type="entry name" value="PEPTIDYL-PROLYL CIS-TRANS ISOMERASE D"/>
    <property type="match status" value="1"/>
</dbReference>
<evidence type="ECO:0000256" key="3">
    <source>
        <dbReference type="ARBA" id="ARBA00022475"/>
    </source>
</evidence>
<keyword evidence="14" id="KW-0697">Rotamase</keyword>
<name>A0A4D7C942_9SPHN</name>
<evidence type="ECO:0000313" key="17">
    <source>
        <dbReference type="Proteomes" id="UP000298714"/>
    </source>
</evidence>
<dbReference type="Proteomes" id="UP000298714">
    <property type="component" value="Chromosome"/>
</dbReference>
<dbReference type="AlphaFoldDB" id="A0A4D7C942"/>
<evidence type="ECO:0000313" key="16">
    <source>
        <dbReference type="EMBL" id="QCI80158.1"/>
    </source>
</evidence>
<sequence>MAERQGVVAGPQQVAEAIRAIPAFQLGGAFDVTKYKQALAQSRLSQNEFEKELGQDLVRDQFSRGIGIGGDAPERLGKAYVSLLLEQRAGLVVRVPFDRFAGNLPTPDEKQLTAFMDENKRAFSIPELRRFQYVQLDLDTVVQSIKPTDQQLKQAFEQNIADYGGAEQRTIEQALAPDEATAAKVTARLKNGESFAAAAQAELGLTAGDLALGKLTETAYAAQSSPEVAASAFRAKAGETVGPLKSSLGYYLVHIAGVEPPAVSSFEAVRPALTVKVQRELAVDKLYDLSRKLDDDLAAGTTLEEAAKN</sequence>
<dbReference type="SUPFAM" id="SSF109998">
    <property type="entry name" value="Triger factor/SurA peptide-binding domain-like"/>
    <property type="match status" value="1"/>
</dbReference>
<dbReference type="InterPro" id="IPR027304">
    <property type="entry name" value="Trigger_fact/SurA_dom_sf"/>
</dbReference>
<dbReference type="PROSITE" id="PS50198">
    <property type="entry name" value="PPIC_PPIASE_2"/>
    <property type="match status" value="1"/>
</dbReference>
<evidence type="ECO:0000256" key="14">
    <source>
        <dbReference type="PROSITE-ProRule" id="PRU00278"/>
    </source>
</evidence>
<dbReference type="InterPro" id="IPR046357">
    <property type="entry name" value="PPIase_dom_sf"/>
</dbReference>
<evidence type="ECO:0000256" key="5">
    <source>
        <dbReference type="ARBA" id="ARBA00022692"/>
    </source>
</evidence>